<evidence type="ECO:0000313" key="3">
    <source>
        <dbReference type="Proteomes" id="UP000036700"/>
    </source>
</evidence>
<dbReference type="STRING" id="445709.ABW99_01655"/>
<sequence length="93" mass="10435">MSSTTENPANTIDVRTLVPAQRHAKIFQLVDELKAGASFVLVNDHDPKPLYYQLEAEHPKQFSWTYLERGPAVWRVEIGKPAQARQDGAAKSC</sequence>
<keyword evidence="3" id="KW-1185">Reference proteome</keyword>
<dbReference type="EMBL" id="CP011568">
    <property type="protein sequence ID" value="AKJ67124.1"/>
    <property type="molecule type" value="Genomic_DNA"/>
</dbReference>
<dbReference type="OrthoDB" id="8451629at2"/>
<dbReference type="RefSeq" id="WP_047212661.1">
    <property type="nucleotide sequence ID" value="NZ_CP011568.3"/>
</dbReference>
<evidence type="ECO:0000259" key="1">
    <source>
        <dbReference type="Pfam" id="PF10006"/>
    </source>
</evidence>
<dbReference type="PATRIC" id="fig|445709.3.peg.364"/>
<name>A0A0G3EMA4_9BURK</name>
<dbReference type="InterPro" id="IPR018720">
    <property type="entry name" value="DUF2249"/>
</dbReference>
<protein>
    <submittedName>
        <fullName evidence="2">Hemerythrin</fullName>
    </submittedName>
</protein>
<organism evidence="2 3">
    <name type="scientific">Pandoraea thiooxydans</name>
    <dbReference type="NCBI Taxonomy" id="445709"/>
    <lineage>
        <taxon>Bacteria</taxon>
        <taxon>Pseudomonadati</taxon>
        <taxon>Pseudomonadota</taxon>
        <taxon>Betaproteobacteria</taxon>
        <taxon>Burkholderiales</taxon>
        <taxon>Burkholderiaceae</taxon>
        <taxon>Pandoraea</taxon>
    </lineage>
</organism>
<dbReference type="Pfam" id="PF10006">
    <property type="entry name" value="DUF2249"/>
    <property type="match status" value="1"/>
</dbReference>
<evidence type="ECO:0000313" key="2">
    <source>
        <dbReference type="EMBL" id="AKJ67124.1"/>
    </source>
</evidence>
<gene>
    <name evidence="2" type="ORF">ABW99_01655</name>
</gene>
<dbReference type="AlphaFoldDB" id="A0A0G3EMA4"/>
<accession>A0A0G3EMA4</accession>
<reference evidence="3" key="1">
    <citation type="submission" date="2015-06" db="EMBL/GenBank/DDBJ databases">
        <authorList>
            <person name="Lim Y.L."/>
            <person name="Ee R."/>
            <person name="Yong D."/>
            <person name="How K.Y."/>
            <person name="Yin W.F."/>
            <person name="Chan K.G."/>
        </authorList>
    </citation>
    <scope>NUCLEOTIDE SEQUENCE [LARGE SCALE GENOMIC DNA]</scope>
    <source>
        <strain evidence="3">DSM 25325</strain>
    </source>
</reference>
<proteinExistence type="predicted"/>
<feature type="domain" description="DUF2249" evidence="1">
    <location>
        <begin position="11"/>
        <end position="80"/>
    </location>
</feature>
<dbReference type="Proteomes" id="UP000036700">
    <property type="component" value="Chromosome"/>
</dbReference>
<dbReference type="KEGG" id="ptx:ABW99_01655"/>